<keyword evidence="3" id="KW-1185">Reference proteome</keyword>
<gene>
    <name evidence="2" type="ORF">SAMN04488105_10195</name>
</gene>
<dbReference type="STRING" id="282683.SAMN04488105_10195"/>
<name>A0A1G7ADZ1_9RHOB</name>
<keyword evidence="1" id="KW-0732">Signal</keyword>
<evidence type="ECO:0000313" key="3">
    <source>
        <dbReference type="Proteomes" id="UP000198994"/>
    </source>
</evidence>
<dbReference type="Proteomes" id="UP000198994">
    <property type="component" value="Unassembled WGS sequence"/>
</dbReference>
<dbReference type="InterPro" id="IPR025737">
    <property type="entry name" value="FApF"/>
</dbReference>
<sequence length="324" mass="34030">MTYEVPSISFRTATRGAAACGLALFASTGAALAAEGGIGFYLLGSKGPYAGVLAPPGTYINNDLYFYTGNASASESLSLGGEITADVDAIARLDVLTGIWVLPNEVLGGNLAFTLSLPFGYQDVKGKAAVTGTALEASVNDDVFTMGDPVLGATLGWHSGNLHWTTGALVNVPIGDYHEGDLANISFNRWGLDLTGALTWFDPATGWEVSGAAGFTFNGENPETDYRTGTEFHFETAVTKTFPSSFSAGLVGYYYEQISEDSGSGATLGDFKGRVSALGATFGYNFQMGNTPVSMRLRVLQEFEARNRLEGTAAFLTLSFPLGG</sequence>
<evidence type="ECO:0000313" key="2">
    <source>
        <dbReference type="EMBL" id="SDE13144.1"/>
    </source>
</evidence>
<organism evidence="2 3">
    <name type="scientific">Salipiger thiooxidans</name>
    <dbReference type="NCBI Taxonomy" id="282683"/>
    <lineage>
        <taxon>Bacteria</taxon>
        <taxon>Pseudomonadati</taxon>
        <taxon>Pseudomonadota</taxon>
        <taxon>Alphaproteobacteria</taxon>
        <taxon>Rhodobacterales</taxon>
        <taxon>Roseobacteraceae</taxon>
        <taxon>Salipiger</taxon>
    </lineage>
</organism>
<feature type="signal peptide" evidence="1">
    <location>
        <begin position="1"/>
        <end position="33"/>
    </location>
</feature>
<reference evidence="3" key="1">
    <citation type="submission" date="2016-10" db="EMBL/GenBank/DDBJ databases">
        <authorList>
            <person name="Varghese N."/>
            <person name="Submissions S."/>
        </authorList>
    </citation>
    <scope>NUCLEOTIDE SEQUENCE [LARGE SCALE GENOMIC DNA]</scope>
    <source>
        <strain evidence="3">DSM 10146</strain>
    </source>
</reference>
<dbReference type="Pfam" id="PF13557">
    <property type="entry name" value="Phenol_MetA_deg"/>
    <property type="match status" value="1"/>
</dbReference>
<dbReference type="AlphaFoldDB" id="A0A1G7ADZ1"/>
<accession>A0A1G7ADZ1</accession>
<evidence type="ECO:0000256" key="1">
    <source>
        <dbReference type="SAM" id="SignalP"/>
    </source>
</evidence>
<dbReference type="EMBL" id="FNAV01000001">
    <property type="protein sequence ID" value="SDE13144.1"/>
    <property type="molecule type" value="Genomic_DNA"/>
</dbReference>
<proteinExistence type="predicted"/>
<protein>
    <submittedName>
        <fullName evidence="2">Uncharacterized conserved protein</fullName>
    </submittedName>
</protein>
<dbReference type="RefSeq" id="WP_089954127.1">
    <property type="nucleotide sequence ID" value="NZ_FNAV01000001.1"/>
</dbReference>
<dbReference type="OrthoDB" id="7372889at2"/>
<feature type="chain" id="PRO_5011511917" evidence="1">
    <location>
        <begin position="34"/>
        <end position="324"/>
    </location>
</feature>